<dbReference type="Pfam" id="PF13202">
    <property type="entry name" value="EF-hand_5"/>
    <property type="match status" value="2"/>
</dbReference>
<keyword evidence="17" id="KW-0408">Iron</keyword>
<dbReference type="GO" id="GO:0042744">
    <property type="term" value="P:hydrogen peroxide catabolic process"/>
    <property type="evidence" value="ECO:0007669"/>
    <property type="project" value="UniProtKB-KW"/>
</dbReference>
<evidence type="ECO:0000256" key="9">
    <source>
        <dbReference type="ARBA" id="ARBA00022837"/>
    </source>
</evidence>
<keyword evidence="14" id="KW-0376">Hydrogen peroxide</keyword>
<feature type="signal peptide" evidence="20">
    <location>
        <begin position="1"/>
        <end position="27"/>
    </location>
</feature>
<evidence type="ECO:0000256" key="17">
    <source>
        <dbReference type="PIRSR" id="PIRSR619791-2"/>
    </source>
</evidence>
<evidence type="ECO:0000256" key="20">
    <source>
        <dbReference type="SAM" id="SignalP"/>
    </source>
</evidence>
<proteinExistence type="inferred from homology"/>
<evidence type="ECO:0000259" key="22">
    <source>
        <dbReference type="PROSITE" id="PS51384"/>
    </source>
</evidence>
<feature type="transmembrane region" description="Helical" evidence="19">
    <location>
        <begin position="1142"/>
        <end position="1162"/>
    </location>
</feature>
<dbReference type="OMA" id="NASMLHP"/>
<dbReference type="OrthoDB" id="6019201at2759"/>
<dbReference type="GO" id="GO:0020037">
    <property type="term" value="F:heme binding"/>
    <property type="evidence" value="ECO:0007669"/>
    <property type="project" value="InterPro"/>
</dbReference>
<dbReference type="SFLD" id="SFLDS00052">
    <property type="entry name" value="Ferric_Reductase_Domain"/>
    <property type="match status" value="1"/>
</dbReference>
<keyword evidence="10" id="KW-0521">NADP</keyword>
<evidence type="ECO:0000256" key="19">
    <source>
        <dbReference type="SAM" id="Phobius"/>
    </source>
</evidence>
<dbReference type="GO" id="GO:0042742">
    <property type="term" value="P:defense response to bacterium"/>
    <property type="evidence" value="ECO:0007669"/>
    <property type="project" value="UniProtKB-ARBA"/>
</dbReference>
<keyword evidence="6 17" id="KW-0479">Metal-binding</keyword>
<feature type="transmembrane region" description="Helical" evidence="19">
    <location>
        <begin position="1268"/>
        <end position="1289"/>
    </location>
</feature>
<dbReference type="GO" id="GO:0016175">
    <property type="term" value="F:superoxide-generating NAD(P)H oxidase activity"/>
    <property type="evidence" value="ECO:0007669"/>
    <property type="project" value="UniProtKB-ARBA"/>
</dbReference>
<dbReference type="PROSITE" id="PS50222">
    <property type="entry name" value="EF_HAND_2"/>
    <property type="match status" value="2"/>
</dbReference>
<feature type="transmembrane region" description="Helical" evidence="19">
    <location>
        <begin position="645"/>
        <end position="668"/>
    </location>
</feature>
<dbReference type="EMBL" id="GL832969">
    <property type="protein sequence ID" value="EGD74734.1"/>
    <property type="molecule type" value="Genomic_DNA"/>
</dbReference>
<dbReference type="FunCoup" id="F2UDN9">
    <property type="interactions" value="3"/>
</dbReference>
<feature type="compositionally biased region" description="Polar residues" evidence="18">
    <location>
        <begin position="684"/>
        <end position="693"/>
    </location>
</feature>
<dbReference type="InterPro" id="IPR011992">
    <property type="entry name" value="EF-hand-dom_pair"/>
</dbReference>
<keyword evidence="9" id="KW-0106">Calcium</keyword>
<dbReference type="Pfam" id="PF08030">
    <property type="entry name" value="NAD_binding_6"/>
    <property type="match status" value="1"/>
</dbReference>
<feature type="transmembrane region" description="Helical" evidence="19">
    <location>
        <begin position="1182"/>
        <end position="1203"/>
    </location>
</feature>
<dbReference type="Proteomes" id="UP000007799">
    <property type="component" value="Unassembled WGS sequence"/>
</dbReference>
<dbReference type="KEGG" id="sre:PTSG_06098"/>
<dbReference type="InterPro" id="IPR039261">
    <property type="entry name" value="FNR_nucleotide-bd"/>
</dbReference>
<dbReference type="InterPro" id="IPR010255">
    <property type="entry name" value="Haem_peroxidase_sf"/>
</dbReference>
<evidence type="ECO:0000256" key="2">
    <source>
        <dbReference type="ARBA" id="ARBA00005644"/>
    </source>
</evidence>
<dbReference type="PROSITE" id="PS00018">
    <property type="entry name" value="EF_HAND_1"/>
    <property type="match status" value="2"/>
</dbReference>
<keyword evidence="20" id="KW-0732">Signal</keyword>
<evidence type="ECO:0000256" key="13">
    <source>
        <dbReference type="ARBA" id="ARBA00023136"/>
    </source>
</evidence>
<dbReference type="GO" id="GO:0016020">
    <property type="term" value="C:membrane"/>
    <property type="evidence" value="ECO:0007669"/>
    <property type="project" value="UniProtKB-SubCell"/>
</dbReference>
<evidence type="ECO:0000256" key="3">
    <source>
        <dbReference type="ARBA" id="ARBA00012698"/>
    </source>
</evidence>
<dbReference type="PANTHER" id="PTHR11475">
    <property type="entry name" value="OXIDASE/PEROXIDASE"/>
    <property type="match status" value="1"/>
</dbReference>
<keyword evidence="14" id="KW-0575">Peroxidase</keyword>
<keyword evidence="7" id="KW-0677">Repeat</keyword>
<evidence type="ECO:0000256" key="11">
    <source>
        <dbReference type="ARBA" id="ARBA00022989"/>
    </source>
</evidence>
<gene>
    <name evidence="23" type="ORF">PTSG_06098</name>
</gene>
<evidence type="ECO:0000256" key="12">
    <source>
        <dbReference type="ARBA" id="ARBA00023002"/>
    </source>
</evidence>
<evidence type="ECO:0000256" key="18">
    <source>
        <dbReference type="SAM" id="MobiDB-lite"/>
    </source>
</evidence>
<protein>
    <recommendedName>
        <fullName evidence="3">NAD(P)H oxidase (H2O2-forming)</fullName>
        <ecNumber evidence="3">1.6.3.1</ecNumber>
    </recommendedName>
</protein>
<feature type="domain" description="EF-hand" evidence="21">
    <location>
        <begin position="922"/>
        <end position="957"/>
    </location>
</feature>
<dbReference type="CDD" id="cd00051">
    <property type="entry name" value="EFh"/>
    <property type="match status" value="1"/>
</dbReference>
<evidence type="ECO:0000256" key="5">
    <source>
        <dbReference type="ARBA" id="ARBA00022692"/>
    </source>
</evidence>
<evidence type="ECO:0000256" key="4">
    <source>
        <dbReference type="ARBA" id="ARBA00022630"/>
    </source>
</evidence>
<organism evidence="24">
    <name type="scientific">Salpingoeca rosetta (strain ATCC 50818 / BSB-021)</name>
    <dbReference type="NCBI Taxonomy" id="946362"/>
    <lineage>
        <taxon>Eukaryota</taxon>
        <taxon>Choanoflagellata</taxon>
        <taxon>Craspedida</taxon>
        <taxon>Salpingoecidae</taxon>
        <taxon>Salpingoeca</taxon>
    </lineage>
</organism>
<dbReference type="Gene3D" id="3.40.50.80">
    <property type="entry name" value="Nucleotide-binding domain of ferredoxin-NADP reductase (FNR) module"/>
    <property type="match status" value="1"/>
</dbReference>
<dbReference type="SUPFAM" id="SSF48113">
    <property type="entry name" value="Heme-dependent peroxidases"/>
    <property type="match status" value="1"/>
</dbReference>
<feature type="transmembrane region" description="Helical" evidence="19">
    <location>
        <begin position="1230"/>
        <end position="1256"/>
    </location>
</feature>
<keyword evidence="11 19" id="KW-1133">Transmembrane helix</keyword>
<comment type="catalytic activity">
    <reaction evidence="16">
        <text>NADPH + O2 + H(+) = H2O2 + NADP(+)</text>
        <dbReference type="Rhea" id="RHEA:11260"/>
        <dbReference type="ChEBI" id="CHEBI:15378"/>
        <dbReference type="ChEBI" id="CHEBI:15379"/>
        <dbReference type="ChEBI" id="CHEBI:16240"/>
        <dbReference type="ChEBI" id="CHEBI:57783"/>
        <dbReference type="ChEBI" id="CHEBI:58349"/>
        <dbReference type="EC" id="1.6.3.1"/>
    </reaction>
</comment>
<dbReference type="PRINTS" id="PR00457">
    <property type="entry name" value="ANPEROXIDASE"/>
</dbReference>
<dbReference type="InParanoid" id="F2UDN9"/>
<dbReference type="InterPro" id="IPR013112">
    <property type="entry name" value="FAD-bd_8"/>
</dbReference>
<dbReference type="InterPro" id="IPR013121">
    <property type="entry name" value="Fe_red_NAD-bd_6"/>
</dbReference>
<dbReference type="GO" id="GO:0009653">
    <property type="term" value="P:anatomical structure morphogenesis"/>
    <property type="evidence" value="ECO:0007669"/>
    <property type="project" value="UniProtKB-ARBA"/>
</dbReference>
<dbReference type="eggNOG" id="KOG0039">
    <property type="taxonomic scope" value="Eukaryota"/>
</dbReference>
<dbReference type="InterPro" id="IPR017927">
    <property type="entry name" value="FAD-bd_FR_type"/>
</dbReference>
<feature type="chain" id="PRO_5003290971" description="NAD(P)H oxidase (H2O2-forming)" evidence="20">
    <location>
        <begin position="28"/>
        <end position="1600"/>
    </location>
</feature>
<comment type="similarity">
    <text evidence="2">In the N-terminal section; belongs to the peroxidase family.</text>
</comment>
<evidence type="ECO:0000256" key="7">
    <source>
        <dbReference type="ARBA" id="ARBA00022737"/>
    </source>
</evidence>
<feature type="domain" description="EF-hand" evidence="21">
    <location>
        <begin position="958"/>
        <end position="993"/>
    </location>
</feature>
<accession>F2UDN9</accession>
<dbReference type="GO" id="GO:0004601">
    <property type="term" value="F:peroxidase activity"/>
    <property type="evidence" value="ECO:0007669"/>
    <property type="project" value="InterPro"/>
</dbReference>
<dbReference type="Pfam" id="PF01794">
    <property type="entry name" value="Ferric_reduct"/>
    <property type="match status" value="1"/>
</dbReference>
<dbReference type="SUPFAM" id="SSF47473">
    <property type="entry name" value="EF-hand"/>
    <property type="match status" value="1"/>
</dbReference>
<feature type="region of interest" description="Disordered" evidence="18">
    <location>
        <begin position="683"/>
        <end position="704"/>
    </location>
</feature>
<evidence type="ECO:0000256" key="14">
    <source>
        <dbReference type="ARBA" id="ARBA00023324"/>
    </source>
</evidence>
<evidence type="ECO:0000313" key="23">
    <source>
        <dbReference type="EMBL" id="EGD74734.1"/>
    </source>
</evidence>
<keyword evidence="13 19" id="KW-0472">Membrane</keyword>
<dbReference type="SFLD" id="SFLDG01168">
    <property type="entry name" value="Ferric_reductase_subgroup_(FRE"/>
    <property type="match status" value="1"/>
</dbReference>
<feature type="domain" description="FAD-binding FR-type" evidence="22">
    <location>
        <begin position="1318"/>
        <end position="1424"/>
    </location>
</feature>
<keyword evidence="12" id="KW-0560">Oxidoreductase</keyword>
<dbReference type="InterPro" id="IPR002048">
    <property type="entry name" value="EF_hand_dom"/>
</dbReference>
<evidence type="ECO:0000256" key="8">
    <source>
        <dbReference type="ARBA" id="ARBA00022827"/>
    </source>
</evidence>
<name>F2UDN9_SALR5</name>
<feature type="binding site" description="axial binding residue" evidence="17">
    <location>
        <position position="373"/>
    </location>
    <ligand>
        <name>heme b</name>
        <dbReference type="ChEBI" id="CHEBI:60344"/>
    </ligand>
    <ligandPart>
        <name>Fe</name>
        <dbReference type="ChEBI" id="CHEBI:18248"/>
    </ligandPart>
</feature>
<keyword evidence="8" id="KW-0274">FAD</keyword>
<dbReference type="InterPro" id="IPR019791">
    <property type="entry name" value="Haem_peroxidase_animal"/>
</dbReference>
<keyword evidence="17" id="KW-0349">Heme</keyword>
<dbReference type="Gene3D" id="2.40.30.10">
    <property type="entry name" value="Translation factors"/>
    <property type="match status" value="1"/>
</dbReference>
<keyword evidence="5 19" id="KW-0812">Transmembrane</keyword>
<keyword evidence="24" id="KW-1185">Reference proteome</keyword>
<dbReference type="GO" id="GO:0006979">
    <property type="term" value="P:response to oxidative stress"/>
    <property type="evidence" value="ECO:0007669"/>
    <property type="project" value="InterPro"/>
</dbReference>
<dbReference type="STRING" id="946362.F2UDN9"/>
<evidence type="ECO:0000256" key="10">
    <source>
        <dbReference type="ARBA" id="ARBA00022857"/>
    </source>
</evidence>
<dbReference type="FunFam" id="2.40.30.10:FF:000059">
    <property type="entry name" value="dual oxidase isoform X1"/>
    <property type="match status" value="1"/>
</dbReference>
<evidence type="ECO:0000256" key="6">
    <source>
        <dbReference type="ARBA" id="ARBA00022723"/>
    </source>
</evidence>
<comment type="catalytic activity">
    <reaction evidence="15">
        <text>NADH + O2 + H(+) = H2O2 + NAD(+)</text>
        <dbReference type="Rhea" id="RHEA:11264"/>
        <dbReference type="ChEBI" id="CHEBI:15378"/>
        <dbReference type="ChEBI" id="CHEBI:15379"/>
        <dbReference type="ChEBI" id="CHEBI:16240"/>
        <dbReference type="ChEBI" id="CHEBI:57540"/>
        <dbReference type="ChEBI" id="CHEBI:57945"/>
        <dbReference type="EC" id="1.6.3.1"/>
    </reaction>
</comment>
<dbReference type="PANTHER" id="PTHR11475:SF144">
    <property type="entry name" value="NAD(P)H OXIDASE (H2O2-FORMING)"/>
    <property type="match status" value="1"/>
</dbReference>
<dbReference type="GeneID" id="16073564"/>
<dbReference type="InterPro" id="IPR018247">
    <property type="entry name" value="EF_Hand_1_Ca_BS"/>
</dbReference>
<evidence type="ECO:0000256" key="15">
    <source>
        <dbReference type="ARBA" id="ARBA00047455"/>
    </source>
</evidence>
<dbReference type="Gene3D" id="1.10.640.10">
    <property type="entry name" value="Haem peroxidase domain superfamily, animal type"/>
    <property type="match status" value="1"/>
</dbReference>
<reference evidence="23" key="1">
    <citation type="submission" date="2009-08" db="EMBL/GenBank/DDBJ databases">
        <title>Annotation of Salpingoeca rosetta.</title>
        <authorList>
            <consortium name="The Broad Institute Genome Sequencing Platform"/>
            <person name="Russ C."/>
            <person name="Cuomo C."/>
            <person name="Burger G."/>
            <person name="Gray M.W."/>
            <person name="Holland P.W.H."/>
            <person name="King N."/>
            <person name="Lang F.B.F."/>
            <person name="Roger A.J."/>
            <person name="Ruiz-Trillo I."/>
            <person name="Young S.K."/>
            <person name="Zeng Q."/>
            <person name="Gargeya S."/>
            <person name="Alvarado L."/>
            <person name="Berlin A."/>
            <person name="Chapman S.B."/>
            <person name="Chen Z."/>
            <person name="Freedman E."/>
            <person name="Gellesch M."/>
            <person name="Goldberg J."/>
            <person name="Griggs A."/>
            <person name="Gujja S."/>
            <person name="Heilman E."/>
            <person name="Heiman D."/>
            <person name="Howarth C."/>
            <person name="Mehta T."/>
            <person name="Neiman D."/>
            <person name="Pearson M."/>
            <person name="Roberts A."/>
            <person name="Saif S."/>
            <person name="Shea T."/>
            <person name="Shenoy N."/>
            <person name="Sisk P."/>
            <person name="Stolte C."/>
            <person name="Sykes S."/>
            <person name="White J."/>
            <person name="Yandava C."/>
            <person name="Haas B."/>
            <person name="Nusbaum C."/>
            <person name="Birren B."/>
        </authorList>
    </citation>
    <scope>NUCLEOTIDE SEQUENCE [LARGE SCALE GENOMIC DNA]</scope>
    <source>
        <strain evidence="23">ATCC 50818</strain>
    </source>
</reference>
<dbReference type="Pfam" id="PF08022">
    <property type="entry name" value="FAD_binding_8"/>
    <property type="match status" value="1"/>
</dbReference>
<dbReference type="CDD" id="cd06186">
    <property type="entry name" value="NOX_Duox_like_FAD_NADP"/>
    <property type="match status" value="1"/>
</dbReference>
<dbReference type="EC" id="1.6.3.1" evidence="3"/>
<feature type="transmembrane region" description="Helical" evidence="19">
    <location>
        <begin position="1093"/>
        <end position="1110"/>
    </location>
</feature>
<dbReference type="InterPro" id="IPR017938">
    <property type="entry name" value="Riboflavin_synthase-like_b-brl"/>
</dbReference>
<dbReference type="InterPro" id="IPR013130">
    <property type="entry name" value="Fe3_Rdtase_TM_dom"/>
</dbReference>
<dbReference type="InterPro" id="IPR037120">
    <property type="entry name" value="Haem_peroxidase_sf_animal"/>
</dbReference>
<evidence type="ECO:0000256" key="1">
    <source>
        <dbReference type="ARBA" id="ARBA00004141"/>
    </source>
</evidence>
<evidence type="ECO:0000256" key="16">
    <source>
        <dbReference type="ARBA" id="ARBA00048762"/>
    </source>
</evidence>
<evidence type="ECO:0000259" key="21">
    <source>
        <dbReference type="PROSITE" id="PS50222"/>
    </source>
</evidence>
<dbReference type="RefSeq" id="XP_004992991.1">
    <property type="nucleotide sequence ID" value="XM_004992934.1"/>
</dbReference>
<dbReference type="PROSITE" id="PS51384">
    <property type="entry name" value="FAD_FR"/>
    <property type="match status" value="1"/>
</dbReference>
<comment type="subcellular location">
    <subcellularLocation>
        <location evidence="1">Membrane</location>
        <topology evidence="1">Multi-pass membrane protein</topology>
    </subcellularLocation>
</comment>
<dbReference type="Gene3D" id="1.10.238.10">
    <property type="entry name" value="EF-hand"/>
    <property type="match status" value="1"/>
</dbReference>
<dbReference type="GO" id="GO:0016174">
    <property type="term" value="F:NAD(P)H oxidase H2O2-forming activity"/>
    <property type="evidence" value="ECO:0007669"/>
    <property type="project" value="UniProtKB-EC"/>
</dbReference>
<sequence length="1600" mass="179871">MRAAMHGKAGVMLALVCVLAVALKASAQCPYVSEAEELPDHPRPVEYQGWDGFYNNLAHPEWGVADSNLLRILPPKYADGQYAPSNPDGPNPRSVSEATMAGNTGIIPDIPRTVFWTHYGQQVVEEILDAQRNPCVPEYVNIPLPDGDSLYTNYTQGFIPLPRARFNYRTGWAPSVPREQLTEISAFIDGTLMYGPNKPWADSIRSFEGGRLRSKADGKRARGLAVSSSVEEHLPDTNWLGLPVANPPAPFYGKLQSAARLYLLGNPRTNENPFLLSMGILWFREHNYHADRLAAENPTWTDEELFLEARKWTIAMHQKVTLYEWLPLVVHNSSARYSELVDANGDSAYSGYKDYVNPQISHVFQSAAMRIGHTFVTPGVHRRTASCDFYEETAGDGTKSYPRAIRTCNSYFRPEEFIDEYDNSFEELVMGMTSQLTEREDNIITEDLRGFVFGPLEATRRDLMAINIQRARDHGLPSYNDARIHFGLAPITDFSDLPVSADLVTATREVYGDELEHFDIWTGGLLESEAFDGPGELFSAIILDQFLRIRDGDRFWFENELNGLFTDEERELIFNTTIHDIIVRNSRGVITTDDIPANPFLFQAGDPCPQPEPEPGRQLSQTDLEPCTNPQTYDYFQRSYDIGSLPLTVALGLGGTVVLALGLMIFFVRRGRKQRQLLRETAGTIRQQAASTRRSSHRPGAEAVREGNRAIRDELAELDMPDESVPDDRRHLFKARIRSHGFLSNTNLEVVYVGVIHERDGDQVGASVVVYNRDGEVLQSVPVNDVRAFHTGPLYRSVYLSCQSGVGTSLIFNALNGAKFTVKLEQGLDDSHAPIEAVVHATDDDILEVSARESTAARTRINDAIEYALNGVFANSDPDFRATQRRHGGGQDAGTTDQDHERVLRNLRLSQFEFAGLIGLPSEHEFVISLFNFADFNGDGYLSASEIIQVLKPFSESDPTRRSSLLFDFYDKDHSGMLDLDELREFIISLYALTGLDDLSDEQADTLLKTIFGEHAMQTGVNREQFVSDIAQQPHLQDALDRLLPGAKPKKDRHAAAAADAAAGAEDDDERDDVQERKGWLLRWSDYVAANRLDCFWFMAFMVSTALIFYERFWRYEIVRLHGGLRAITGYGVATTRGGASAMMWTFSLAVLPLCRNTLTFLRGTFVAKVLPLDSAIEFHKLAAKTGFLFVCVHLIGHVINFYNISTQPAADVGCLFRQVFWTSDFLPHFGWWVFQTVTGLSGFLLTLVCIFMFIFSLQIVRRSSFAVFWSVHHLWVLFFALLYLHGAARLVQEPFTYFFATGPLVLLAIDKLISLSRSHHDLNVQEALLLPSGVLCLQMDKPPGFEAMQSGQWLRLKCTAVSKYEWHPFTISSAPQENFVSVHIRSAGPWTTKLRQVFAEAKSTGADLPTVQLEGPFGEIHQDWLNSSVAVFVGGGIGVTPYASILQDLAWRYHNNQNVSLRHIHFIWVTRTQKEYEWMVELIREVQAEIPDDVLTVDVYITQGKRDYDLRTSLMFMFERNHIEGSKVSLLTGLRATTNFQRPNFEKILPALRDQFDPLPISIYTCGPPALANAVENGTRSTNESEATSVPLRHHFVSF</sequence>
<dbReference type="GO" id="GO:0005509">
    <property type="term" value="F:calcium ion binding"/>
    <property type="evidence" value="ECO:0007669"/>
    <property type="project" value="InterPro"/>
</dbReference>
<dbReference type="Pfam" id="PF03098">
    <property type="entry name" value="An_peroxidase"/>
    <property type="match status" value="1"/>
</dbReference>
<dbReference type="PROSITE" id="PS50292">
    <property type="entry name" value="PEROXIDASE_3"/>
    <property type="match status" value="1"/>
</dbReference>
<dbReference type="SMART" id="SM00054">
    <property type="entry name" value="EFh"/>
    <property type="match status" value="2"/>
</dbReference>
<dbReference type="SUPFAM" id="SSF63380">
    <property type="entry name" value="Riboflavin synthase domain-like"/>
    <property type="match status" value="1"/>
</dbReference>
<evidence type="ECO:0000313" key="24">
    <source>
        <dbReference type="Proteomes" id="UP000007799"/>
    </source>
</evidence>
<keyword evidence="4" id="KW-0285">Flavoprotein</keyword>
<dbReference type="SFLD" id="SFLDG01169">
    <property type="entry name" value="NADPH_oxidase_subgroup_(NOX)"/>
    <property type="match status" value="1"/>
</dbReference>
<dbReference type="SUPFAM" id="SSF52343">
    <property type="entry name" value="Ferredoxin reductase-like, C-terminal NADP-linked domain"/>
    <property type="match status" value="1"/>
</dbReference>